<dbReference type="Gene3D" id="6.10.250.3150">
    <property type="match status" value="1"/>
</dbReference>
<dbReference type="RefSeq" id="WP_044682278.1">
    <property type="nucleotide sequence ID" value="NZ_CEHN01000017.1"/>
</dbReference>
<protein>
    <submittedName>
        <fullName evidence="2">Uncharacterized protein</fullName>
    </submittedName>
</protein>
<evidence type="ECO:0000313" key="3">
    <source>
        <dbReference type="Proteomes" id="UP000074356"/>
    </source>
</evidence>
<feature type="coiled-coil region" evidence="1">
    <location>
        <begin position="80"/>
        <end position="146"/>
    </location>
</feature>
<accession>A0A123TY48</accession>
<evidence type="ECO:0000313" key="2">
    <source>
        <dbReference type="EMBL" id="CYV78740.1"/>
    </source>
</evidence>
<dbReference type="EMBL" id="FIIB01000017">
    <property type="protein sequence ID" value="CYV78740.1"/>
    <property type="molecule type" value="Genomic_DNA"/>
</dbReference>
<evidence type="ECO:0000256" key="1">
    <source>
        <dbReference type="SAM" id="Coils"/>
    </source>
</evidence>
<dbReference type="AlphaFoldDB" id="A0A123TY48"/>
<sequence length="169" mass="19873">MLIFPMWKGIPEGLLGKIILFDMDETKKARGGVEIKPDEHYVNVAYSNDNHAPIFLGVVVNEYKGTLRVASTNTRLDSFLSEFVSKKNKLITEIDSLETELERKVDLKERAINDLDIEIDELNNQLKELQQRYKKRKKLVDAELRKNFYNWIDSNWFLRILYSLYENLS</sequence>
<proteinExistence type="predicted"/>
<reference evidence="2 3" key="1">
    <citation type="submission" date="2016-02" db="EMBL/GenBank/DDBJ databases">
        <authorList>
            <consortium name="Pathogen Informatics"/>
        </authorList>
    </citation>
    <scope>NUCLEOTIDE SEQUENCE [LARGE SCALE GENOMIC DNA]</scope>
    <source>
        <strain evidence="2 3">LSS78</strain>
    </source>
</reference>
<organism evidence="2 3">
    <name type="scientific">Streptococcus suis</name>
    <dbReference type="NCBI Taxonomy" id="1307"/>
    <lineage>
        <taxon>Bacteria</taxon>
        <taxon>Bacillati</taxon>
        <taxon>Bacillota</taxon>
        <taxon>Bacilli</taxon>
        <taxon>Lactobacillales</taxon>
        <taxon>Streptococcaceae</taxon>
        <taxon>Streptococcus</taxon>
    </lineage>
</organism>
<keyword evidence="1" id="KW-0175">Coiled coil</keyword>
<dbReference type="Proteomes" id="UP000074356">
    <property type="component" value="Unassembled WGS sequence"/>
</dbReference>
<name>A0A123TY48_STRSU</name>
<gene>
    <name evidence="2" type="ORF">ERS132440_01738</name>
</gene>